<protein>
    <submittedName>
        <fullName evidence="3">Outer membrane protein assembly factor BamB, contains PQQ-like beta-propeller repeat</fullName>
    </submittedName>
</protein>
<dbReference type="PROSITE" id="PS51257">
    <property type="entry name" value="PROKAR_LIPOPROTEIN"/>
    <property type="match status" value="1"/>
</dbReference>
<evidence type="ECO:0000313" key="4">
    <source>
        <dbReference type="Proteomes" id="UP000199451"/>
    </source>
</evidence>
<dbReference type="Gene3D" id="2.130.10.10">
    <property type="entry name" value="YVTN repeat-like/Quinoprotein amine dehydrogenase"/>
    <property type="match status" value="1"/>
</dbReference>
<feature type="region of interest" description="Disordered" evidence="1">
    <location>
        <begin position="288"/>
        <end position="307"/>
    </location>
</feature>
<dbReference type="PANTHER" id="PTHR34512:SF30">
    <property type="entry name" value="OUTER MEMBRANE PROTEIN ASSEMBLY FACTOR BAMB"/>
    <property type="match status" value="1"/>
</dbReference>
<dbReference type="SMART" id="SM00564">
    <property type="entry name" value="PQQ"/>
    <property type="match status" value="6"/>
</dbReference>
<feature type="domain" description="Pyrrolo-quinoline quinone repeat" evidence="2">
    <location>
        <begin position="33"/>
        <end position="175"/>
    </location>
</feature>
<dbReference type="Pfam" id="PF13360">
    <property type="entry name" value="PQQ_2"/>
    <property type="match status" value="3"/>
</dbReference>
<sequence>MRRRSALHLAGGSLSVALAGCVAIPSLTTDSSPPTPTERWRFALDDPLAGRPAVAPQNLLVPAADELLALSQETGQQYWQTSATEPSVDVADEMFFLWTPDADPELRVFDLDSYAPAWEATDLRTMPTAVDGTAYLSVGDTSDAGSGEYTDTGGLRAVDIRSGETRWSVATPGPEPLADADADTAYVWFAEDSAEQSRGVSAVSVADGSERWHTAIETSWGPTMRAGDTLVVGSDSVADGSARVAGLDATDGSERWTFDPDGSATSAFPRLASDDHVVVWSWSEEREGTTTALDPQTGERRWNRDGDSTPQVLADGLVCLVSTEGVVSVLDAADGSERWTHDTAPGLDVNSLTPSVRLYDGALYVVTADAAWALDAASGAVRWRFEPTGEEELTRGWEVGDGGVYLSTRQTLYAFESEDS</sequence>
<feature type="compositionally biased region" description="Basic and acidic residues" evidence="1">
    <location>
        <begin position="297"/>
        <end position="307"/>
    </location>
</feature>
<dbReference type="OrthoDB" id="145878at2157"/>
<dbReference type="Proteomes" id="UP000199451">
    <property type="component" value="Unassembled WGS sequence"/>
</dbReference>
<keyword evidence="4" id="KW-1185">Reference proteome</keyword>
<dbReference type="InterPro" id="IPR018391">
    <property type="entry name" value="PQQ_b-propeller_rpt"/>
</dbReference>
<proteinExistence type="predicted"/>
<dbReference type="AlphaFoldDB" id="A0A1G9VLI6"/>
<dbReference type="PANTHER" id="PTHR34512">
    <property type="entry name" value="CELL SURFACE PROTEIN"/>
    <property type="match status" value="1"/>
</dbReference>
<gene>
    <name evidence="3" type="ORF">SAMN04487949_2423</name>
</gene>
<evidence type="ECO:0000259" key="2">
    <source>
        <dbReference type="Pfam" id="PF13360"/>
    </source>
</evidence>
<dbReference type="STRING" id="660521.SAMN04487949_2423"/>
<dbReference type="InterPro" id="IPR015943">
    <property type="entry name" value="WD40/YVTN_repeat-like_dom_sf"/>
</dbReference>
<name>A0A1G9VLI6_9EURY</name>
<dbReference type="Gene3D" id="2.140.10.10">
    <property type="entry name" value="Quinoprotein alcohol dehydrogenase-like superfamily"/>
    <property type="match status" value="1"/>
</dbReference>
<dbReference type="InterPro" id="IPR011047">
    <property type="entry name" value="Quinoprotein_ADH-like_sf"/>
</dbReference>
<feature type="domain" description="Pyrrolo-quinoline quinone repeat" evidence="2">
    <location>
        <begin position="324"/>
        <end position="419"/>
    </location>
</feature>
<feature type="domain" description="Pyrrolo-quinoline quinone repeat" evidence="2">
    <location>
        <begin position="199"/>
        <end position="312"/>
    </location>
</feature>
<dbReference type="InterPro" id="IPR002372">
    <property type="entry name" value="PQQ_rpt_dom"/>
</dbReference>
<dbReference type="RefSeq" id="WP_170830628.1">
    <property type="nucleotide sequence ID" value="NZ_FNHL01000003.1"/>
</dbReference>
<evidence type="ECO:0000256" key="1">
    <source>
        <dbReference type="SAM" id="MobiDB-lite"/>
    </source>
</evidence>
<dbReference type="SUPFAM" id="SSF50998">
    <property type="entry name" value="Quinoprotein alcohol dehydrogenase-like"/>
    <property type="match status" value="3"/>
</dbReference>
<accession>A0A1G9VLI6</accession>
<evidence type="ECO:0000313" key="3">
    <source>
        <dbReference type="EMBL" id="SDM72970.1"/>
    </source>
</evidence>
<organism evidence="3 4">
    <name type="scientific">Halogranum gelatinilyticum</name>
    <dbReference type="NCBI Taxonomy" id="660521"/>
    <lineage>
        <taxon>Archaea</taxon>
        <taxon>Methanobacteriati</taxon>
        <taxon>Methanobacteriota</taxon>
        <taxon>Stenosarchaea group</taxon>
        <taxon>Halobacteria</taxon>
        <taxon>Halobacteriales</taxon>
        <taxon>Haloferacaceae</taxon>
    </lineage>
</organism>
<dbReference type="EMBL" id="FNHL01000003">
    <property type="protein sequence ID" value="SDM72970.1"/>
    <property type="molecule type" value="Genomic_DNA"/>
</dbReference>
<reference evidence="4" key="1">
    <citation type="submission" date="2016-10" db="EMBL/GenBank/DDBJ databases">
        <authorList>
            <person name="Varghese N."/>
            <person name="Submissions S."/>
        </authorList>
    </citation>
    <scope>NUCLEOTIDE SEQUENCE [LARGE SCALE GENOMIC DNA]</scope>
    <source>
        <strain evidence="4">CGMCC 1.10119</strain>
    </source>
</reference>
<dbReference type="Gene3D" id="2.40.10.480">
    <property type="match status" value="1"/>
</dbReference>